<accession>A0A8I3AQF8</accession>
<proteinExistence type="predicted"/>
<evidence type="ECO:0000313" key="3">
    <source>
        <dbReference type="Proteomes" id="UP000689129"/>
    </source>
</evidence>
<feature type="compositionally biased region" description="Basic and acidic residues" evidence="1">
    <location>
        <begin position="1"/>
        <end position="11"/>
    </location>
</feature>
<feature type="region of interest" description="Disordered" evidence="1">
    <location>
        <begin position="87"/>
        <end position="184"/>
    </location>
</feature>
<dbReference type="EMBL" id="JAEMWZ010000125">
    <property type="protein sequence ID" value="KAG7135081.1"/>
    <property type="molecule type" value="Genomic_DNA"/>
</dbReference>
<reference evidence="2" key="1">
    <citation type="journal article" date="2021" name="Mol. Plant Pathol.">
        <title>A 20-kb lineage-specific genomic region tames virulence in pathogenic amphidiploid Verticillium longisporum.</title>
        <authorList>
            <person name="Harting R."/>
            <person name="Starke J."/>
            <person name="Kusch H."/>
            <person name="Poggeler S."/>
            <person name="Maurus I."/>
            <person name="Schluter R."/>
            <person name="Landesfeind M."/>
            <person name="Bulla I."/>
            <person name="Nowrousian M."/>
            <person name="de Jonge R."/>
            <person name="Stahlhut G."/>
            <person name="Hoff K.J."/>
            <person name="Asshauer K.P."/>
            <person name="Thurmer A."/>
            <person name="Stanke M."/>
            <person name="Daniel R."/>
            <person name="Morgenstern B."/>
            <person name="Thomma B.P.H.J."/>
            <person name="Kronstad J.W."/>
            <person name="Braus-Stromeyer S.A."/>
            <person name="Braus G.H."/>
        </authorList>
    </citation>
    <scope>NUCLEOTIDE SEQUENCE</scope>
    <source>
        <strain evidence="2">Vl32</strain>
    </source>
</reference>
<protein>
    <submittedName>
        <fullName evidence="2">Uncharacterized protein</fullName>
    </submittedName>
</protein>
<dbReference type="Proteomes" id="UP000689129">
    <property type="component" value="Unassembled WGS sequence"/>
</dbReference>
<dbReference type="AlphaFoldDB" id="A0A8I3AQF8"/>
<evidence type="ECO:0000256" key="1">
    <source>
        <dbReference type="SAM" id="MobiDB-lite"/>
    </source>
</evidence>
<gene>
    <name evidence="2" type="ORF">HYQ45_007030</name>
</gene>
<sequence length="184" mass="20051">MPQDSTRKPLDPRSATFTPGRSMSANLDTVHDATTHGTNVDELTKIPDAPVPAYYVPGQVVYVTAPYLCVERADGPSLKPLYNNMPLPKNVSGNRPGSSGIGSDQKPHVRSVGAPLGSRENSQPSAFMRAATGPVSNPWDPHWPSQSYQQHGKQPEERPRTPEGVTFEDDHVFLRGSNLENSDH</sequence>
<evidence type="ECO:0000313" key="2">
    <source>
        <dbReference type="EMBL" id="KAG7135081.1"/>
    </source>
</evidence>
<name>A0A8I3AQF8_VERLO</name>
<feature type="region of interest" description="Disordered" evidence="1">
    <location>
        <begin position="1"/>
        <end position="25"/>
    </location>
</feature>
<organism evidence="2 3">
    <name type="scientific">Verticillium longisporum</name>
    <name type="common">Verticillium dahliae var. longisporum</name>
    <dbReference type="NCBI Taxonomy" id="100787"/>
    <lineage>
        <taxon>Eukaryota</taxon>
        <taxon>Fungi</taxon>
        <taxon>Dikarya</taxon>
        <taxon>Ascomycota</taxon>
        <taxon>Pezizomycotina</taxon>
        <taxon>Sordariomycetes</taxon>
        <taxon>Hypocreomycetidae</taxon>
        <taxon>Glomerellales</taxon>
        <taxon>Plectosphaerellaceae</taxon>
        <taxon>Verticillium</taxon>
    </lineage>
</organism>
<feature type="compositionally biased region" description="Polar residues" evidence="1">
    <location>
        <begin position="15"/>
        <end position="25"/>
    </location>
</feature>
<comment type="caution">
    <text evidence="2">The sequence shown here is derived from an EMBL/GenBank/DDBJ whole genome shotgun (WGS) entry which is preliminary data.</text>
</comment>
<dbReference type="OrthoDB" id="10381926at2759"/>